<feature type="compositionally biased region" description="Basic and acidic residues" evidence="1">
    <location>
        <begin position="208"/>
        <end position="217"/>
    </location>
</feature>
<proteinExistence type="predicted"/>
<dbReference type="AlphaFoldDB" id="A0A0G4MHL4"/>
<name>A0A0G4MHL4_VERLO</name>
<evidence type="ECO:0000313" key="2">
    <source>
        <dbReference type="EMBL" id="CRK33520.1"/>
    </source>
</evidence>
<gene>
    <name evidence="2" type="ORF">BN1723_014737</name>
</gene>
<feature type="compositionally biased region" description="Basic and acidic residues" evidence="1">
    <location>
        <begin position="235"/>
        <end position="268"/>
    </location>
</feature>
<evidence type="ECO:0000313" key="3">
    <source>
        <dbReference type="Proteomes" id="UP000045706"/>
    </source>
</evidence>
<sequence>MSFIIQLHIPQLHLGPTVLGQLLGQHEPRFPAPTSILGDNMLVHLLDVVVRPLDAAPPPLVIKRLRPPALDAIDNVVANDGQKLETVAAAGGGEEQAPPAGVVVDEEVARRRVGVPADALGGKGAVVQLRQGHGGAQDAAQVGLGLGGDAQGRVVDGGGGGGGRARVDVAVAVARDLELAAGGRDDEEAGREVQHDGQVAQRGGLGGRDVDVREHLARGHGLAGEVDEGAGPGARRHDDEGREQRARVGEPRPRDAVAAAQERRGRAVDEAHAARRLYACEQPLHAAAGVGPA</sequence>
<reference evidence="3" key="1">
    <citation type="submission" date="2015-05" db="EMBL/GenBank/DDBJ databases">
        <authorList>
            <person name="Fogelqvist Johan"/>
        </authorList>
    </citation>
    <scope>NUCLEOTIDE SEQUENCE [LARGE SCALE GENOMIC DNA]</scope>
</reference>
<dbReference type="Proteomes" id="UP000045706">
    <property type="component" value="Unassembled WGS sequence"/>
</dbReference>
<evidence type="ECO:0000256" key="1">
    <source>
        <dbReference type="SAM" id="MobiDB-lite"/>
    </source>
</evidence>
<accession>A0A0G4MHL4</accession>
<organism evidence="2 3">
    <name type="scientific">Verticillium longisporum</name>
    <name type="common">Verticillium dahliae var. longisporum</name>
    <dbReference type="NCBI Taxonomy" id="100787"/>
    <lineage>
        <taxon>Eukaryota</taxon>
        <taxon>Fungi</taxon>
        <taxon>Dikarya</taxon>
        <taxon>Ascomycota</taxon>
        <taxon>Pezizomycotina</taxon>
        <taxon>Sordariomycetes</taxon>
        <taxon>Hypocreomycetidae</taxon>
        <taxon>Glomerellales</taxon>
        <taxon>Plectosphaerellaceae</taxon>
        <taxon>Verticillium</taxon>
    </lineage>
</organism>
<feature type="region of interest" description="Disordered" evidence="1">
    <location>
        <begin position="182"/>
        <end position="268"/>
    </location>
</feature>
<protein>
    <submittedName>
        <fullName evidence="2">Uncharacterized protein</fullName>
    </submittedName>
</protein>
<dbReference type="EMBL" id="CVQI01025669">
    <property type="protein sequence ID" value="CRK33520.1"/>
    <property type="molecule type" value="Genomic_DNA"/>
</dbReference>